<feature type="compositionally biased region" description="Basic and acidic residues" evidence="1">
    <location>
        <begin position="1"/>
        <end position="18"/>
    </location>
</feature>
<name>A0ABV8SGG7_9BACL</name>
<keyword evidence="3" id="KW-0946">Virion</keyword>
<evidence type="ECO:0000313" key="3">
    <source>
        <dbReference type="EMBL" id="MFC4306090.1"/>
    </source>
</evidence>
<reference evidence="4" key="1">
    <citation type="journal article" date="2019" name="Int. J. Syst. Evol. Microbiol.">
        <title>The Global Catalogue of Microorganisms (GCM) 10K type strain sequencing project: providing services to taxonomists for standard genome sequencing and annotation.</title>
        <authorList>
            <consortium name="The Broad Institute Genomics Platform"/>
            <consortium name="The Broad Institute Genome Sequencing Center for Infectious Disease"/>
            <person name="Wu L."/>
            <person name="Ma J."/>
        </authorList>
    </citation>
    <scope>NUCLEOTIDE SEQUENCE [LARGE SCALE GENOMIC DNA]</scope>
    <source>
        <strain evidence="4">CGMCC 4.1641</strain>
    </source>
</reference>
<comment type="caution">
    <text evidence="3">The sequence shown here is derived from an EMBL/GenBank/DDBJ whole genome shotgun (WGS) entry which is preliminary data.</text>
</comment>
<keyword evidence="3" id="KW-0167">Capsid protein</keyword>
<dbReference type="Pfam" id="PF12652">
    <property type="entry name" value="CotJB"/>
    <property type="match status" value="1"/>
</dbReference>
<evidence type="ECO:0000313" key="4">
    <source>
        <dbReference type="Proteomes" id="UP001595755"/>
    </source>
</evidence>
<gene>
    <name evidence="3" type="ORF">ACFO1S_21905</name>
</gene>
<evidence type="ECO:0000256" key="1">
    <source>
        <dbReference type="SAM" id="MobiDB-lite"/>
    </source>
</evidence>
<dbReference type="InterPro" id="IPR024207">
    <property type="entry name" value="CotJB_dom"/>
</dbReference>
<feature type="domain" description="Protein CotJB" evidence="2">
    <location>
        <begin position="43"/>
        <end position="116"/>
    </location>
</feature>
<accession>A0ABV8SGG7</accession>
<dbReference type="EMBL" id="JBHSED010000058">
    <property type="protein sequence ID" value="MFC4306090.1"/>
    <property type="molecule type" value="Genomic_DNA"/>
</dbReference>
<keyword evidence="4" id="KW-1185">Reference proteome</keyword>
<feature type="region of interest" description="Disordered" evidence="1">
    <location>
        <begin position="1"/>
        <end position="32"/>
    </location>
</feature>
<dbReference type="RefSeq" id="WP_204601951.1">
    <property type="nucleotide sequence ID" value="NZ_JBHSED010000058.1"/>
</dbReference>
<organism evidence="3 4">
    <name type="scientific">Cohnella boryungensis</name>
    <dbReference type="NCBI Taxonomy" id="768479"/>
    <lineage>
        <taxon>Bacteria</taxon>
        <taxon>Bacillati</taxon>
        <taxon>Bacillota</taxon>
        <taxon>Bacilli</taxon>
        <taxon>Bacillales</taxon>
        <taxon>Paenibacillaceae</taxon>
        <taxon>Cohnella</taxon>
    </lineage>
</organism>
<protein>
    <submittedName>
        <fullName evidence="3">Spore coat protein CotJB</fullName>
    </submittedName>
</protein>
<dbReference type="Proteomes" id="UP001595755">
    <property type="component" value="Unassembled WGS sequence"/>
</dbReference>
<proteinExistence type="predicted"/>
<evidence type="ECO:0000259" key="2">
    <source>
        <dbReference type="Pfam" id="PF12652"/>
    </source>
</evidence>
<sequence length="117" mass="13982">MERYDRGERHERSSRNEQGKSPSQGSGFPAQHARDDEAYCRELLELQRTDFALVELTLYLDTHPADMQAVQQFNQLSQRRRQIASEFEMKYGPLLQFGLSYSRFPWQWIETPWPWQV</sequence>